<feature type="domain" description="IF rod" evidence="9">
    <location>
        <begin position="56"/>
        <end position="412"/>
    </location>
</feature>
<dbReference type="PROSITE" id="PS51841">
    <property type="entry name" value="LTD"/>
    <property type="match status" value="1"/>
</dbReference>
<dbReference type="InterPro" id="IPR036415">
    <property type="entry name" value="Lamin_tail_dom_sf"/>
</dbReference>
<evidence type="ECO:0000256" key="6">
    <source>
        <dbReference type="SAM" id="Coils"/>
    </source>
</evidence>
<dbReference type="EMBL" id="KZ308953">
    <property type="protein sequence ID" value="KAG8235807.1"/>
    <property type="molecule type" value="Genomic_DNA"/>
</dbReference>
<dbReference type="PROSITE" id="PS51842">
    <property type="entry name" value="IF_ROD_2"/>
    <property type="match status" value="1"/>
</dbReference>
<evidence type="ECO:0000256" key="1">
    <source>
        <dbReference type="ARBA" id="ARBA00022754"/>
    </source>
</evidence>
<dbReference type="Pfam" id="PF00932">
    <property type="entry name" value="LTD"/>
    <property type="match status" value="1"/>
</dbReference>
<reference evidence="10" key="1">
    <citation type="submission" date="2013-04" db="EMBL/GenBank/DDBJ databases">
        <authorList>
            <person name="Qu J."/>
            <person name="Murali S.C."/>
            <person name="Bandaranaike D."/>
            <person name="Bellair M."/>
            <person name="Blankenburg K."/>
            <person name="Chao H."/>
            <person name="Dinh H."/>
            <person name="Doddapaneni H."/>
            <person name="Downs B."/>
            <person name="Dugan-Rocha S."/>
            <person name="Elkadiri S."/>
            <person name="Gnanaolivu R.D."/>
            <person name="Hernandez B."/>
            <person name="Javaid M."/>
            <person name="Jayaseelan J.C."/>
            <person name="Lee S."/>
            <person name="Li M."/>
            <person name="Ming W."/>
            <person name="Munidasa M."/>
            <person name="Muniz J."/>
            <person name="Nguyen L."/>
            <person name="Ongeri F."/>
            <person name="Osuji N."/>
            <person name="Pu L.-L."/>
            <person name="Puazo M."/>
            <person name="Qu C."/>
            <person name="Quiroz J."/>
            <person name="Raj R."/>
            <person name="Weissenberger G."/>
            <person name="Xin Y."/>
            <person name="Zou X."/>
            <person name="Han Y."/>
            <person name="Richards S."/>
            <person name="Worley K."/>
            <person name="Muzny D."/>
            <person name="Gibbs R."/>
        </authorList>
    </citation>
    <scope>NUCLEOTIDE SEQUENCE</scope>
    <source>
        <strain evidence="10">Sampled in the wild</strain>
    </source>
</reference>
<dbReference type="Gene3D" id="1.20.5.170">
    <property type="match status" value="1"/>
</dbReference>
<feature type="domain" description="LTD" evidence="8">
    <location>
        <begin position="463"/>
        <end position="577"/>
    </location>
</feature>
<evidence type="ECO:0000259" key="8">
    <source>
        <dbReference type="PROSITE" id="PS51841"/>
    </source>
</evidence>
<feature type="compositionally biased region" description="Basic and acidic residues" evidence="7">
    <location>
        <begin position="604"/>
        <end position="621"/>
    </location>
</feature>
<dbReference type="GO" id="GO:0005200">
    <property type="term" value="F:structural constituent of cytoskeleton"/>
    <property type="evidence" value="ECO:0007669"/>
    <property type="project" value="TreeGrafter"/>
</dbReference>
<evidence type="ECO:0000313" key="10">
    <source>
        <dbReference type="EMBL" id="KAG8235807.1"/>
    </source>
</evidence>
<feature type="compositionally biased region" description="Low complexity" evidence="7">
    <location>
        <begin position="10"/>
        <end position="31"/>
    </location>
</feature>
<sequence length="621" mass="71084">MYTIYTAAMATKSSKKTTTTSVTTMSSASSAGTPNPTPHHRPSSPLSPTRYSRLQEKADLQNLNDRLATYIDRVRQLESENSMLSREVQTSQEIITRETTQLKSMYENELSDARRLLDDTSRERARLEIDCRRLSDENSELRLNLDKKTKDLNSAEKSLTIYESRVADLSNKYNQVTGERKKMLDQIKELEKEVEKLRKQLNDTRKQLEEETLARVDLENSVQTLKEELNFKEQIHQQQLTETRTRRQVEISEIDGRLTQQYEAKLQQTLQELREQYEAQMRVNREEIETLYESKIRELQAQAQKNSGAATLAVEELRSYRTRIDGLNSKVGELENANSALQLRIRDLERLLEIERQRHAEDLALLEGELAQLRDEMANQIQEYQDLMDIKVALDIEIAAYRKLLESEEARRGSLSWFISRLNLSPTSAAKQSRSTPVSRYTPVRGSKRKRTFLEESEETSASDFSVSSQAKGDIEISETCPQGKFVKLHNKGNKEVSLSGWQLVRKAAGQETSFKFHRSVKVDAGGTVTIWSSDAGVAHEPPANIVMKGQKWFIADNMTTVLYNSGEDVASYEQIKVQHSSSSARHREMSGFLPSHMSLGSEDMFHQQGDPRGEDRCRIM</sequence>
<keyword evidence="11" id="KW-1185">Reference proteome</keyword>
<dbReference type="Gene3D" id="1.20.5.500">
    <property type="entry name" value="Single helix bin"/>
    <property type="match status" value="1"/>
</dbReference>
<dbReference type="SUPFAM" id="SSF74853">
    <property type="entry name" value="Lamin A/C globular tail domain"/>
    <property type="match status" value="1"/>
</dbReference>
<dbReference type="GO" id="GO:0007112">
    <property type="term" value="P:male meiosis cytokinesis"/>
    <property type="evidence" value="ECO:0007669"/>
    <property type="project" value="UniProtKB-ARBA"/>
</dbReference>
<evidence type="ECO:0000256" key="5">
    <source>
        <dbReference type="RuleBase" id="RU000685"/>
    </source>
</evidence>
<dbReference type="OrthoDB" id="102442at2759"/>
<dbReference type="GO" id="GO:0006998">
    <property type="term" value="P:nuclear envelope organization"/>
    <property type="evidence" value="ECO:0007669"/>
    <property type="project" value="TreeGrafter"/>
</dbReference>
<dbReference type="AlphaFoldDB" id="A0A8K0P7C1"/>
<dbReference type="PANTHER" id="PTHR45721">
    <property type="entry name" value="LAMIN DM0-RELATED"/>
    <property type="match status" value="1"/>
</dbReference>
<dbReference type="SUPFAM" id="SSF64593">
    <property type="entry name" value="Intermediate filament protein, coiled coil region"/>
    <property type="match status" value="2"/>
</dbReference>
<dbReference type="FunFam" id="1.20.5.170:FF:000058">
    <property type="entry name" value="Intermediate filament protein B"/>
    <property type="match status" value="1"/>
</dbReference>
<feature type="compositionally biased region" description="Polar residues" evidence="7">
    <location>
        <begin position="429"/>
        <end position="439"/>
    </location>
</feature>
<dbReference type="Gene3D" id="2.60.40.1260">
    <property type="entry name" value="Lamin Tail domain"/>
    <property type="match status" value="1"/>
</dbReference>
<feature type="region of interest" description="Disordered" evidence="7">
    <location>
        <begin position="10"/>
        <end position="49"/>
    </location>
</feature>
<name>A0A8K0P7C1_LADFU</name>
<keyword evidence="1 5" id="KW-0403">Intermediate filament</keyword>
<dbReference type="InterPro" id="IPR018039">
    <property type="entry name" value="IF_conserved"/>
</dbReference>
<dbReference type="GO" id="GO:0007097">
    <property type="term" value="P:nuclear migration"/>
    <property type="evidence" value="ECO:0007669"/>
    <property type="project" value="TreeGrafter"/>
</dbReference>
<dbReference type="PROSITE" id="PS00226">
    <property type="entry name" value="IF_ROD_1"/>
    <property type="match status" value="1"/>
</dbReference>
<comment type="subcellular location">
    <subcellularLocation>
        <location evidence="4">Nucleus lamina</location>
    </subcellularLocation>
</comment>
<organism evidence="10 11">
    <name type="scientific">Ladona fulva</name>
    <name type="common">Scarce chaser dragonfly</name>
    <name type="synonym">Libellula fulva</name>
    <dbReference type="NCBI Taxonomy" id="123851"/>
    <lineage>
        <taxon>Eukaryota</taxon>
        <taxon>Metazoa</taxon>
        <taxon>Ecdysozoa</taxon>
        <taxon>Arthropoda</taxon>
        <taxon>Hexapoda</taxon>
        <taxon>Insecta</taxon>
        <taxon>Pterygota</taxon>
        <taxon>Palaeoptera</taxon>
        <taxon>Odonata</taxon>
        <taxon>Epiprocta</taxon>
        <taxon>Anisoptera</taxon>
        <taxon>Libelluloidea</taxon>
        <taxon>Libellulidae</taxon>
        <taxon>Ladona</taxon>
    </lineage>
</organism>
<dbReference type="SUPFAM" id="SSF90257">
    <property type="entry name" value="Myosin rod fragments"/>
    <property type="match status" value="1"/>
</dbReference>
<keyword evidence="2 6" id="KW-0175">Coiled coil</keyword>
<dbReference type="GO" id="GO:0090435">
    <property type="term" value="P:protein localization to nuclear envelope"/>
    <property type="evidence" value="ECO:0007669"/>
    <property type="project" value="TreeGrafter"/>
</dbReference>
<proteinExistence type="inferred from homology"/>
<dbReference type="Proteomes" id="UP000792457">
    <property type="component" value="Unassembled WGS sequence"/>
</dbReference>
<feature type="coiled-coil region" evidence="6">
    <location>
        <begin position="60"/>
        <end position="235"/>
    </location>
</feature>
<evidence type="ECO:0000313" key="11">
    <source>
        <dbReference type="Proteomes" id="UP000792457"/>
    </source>
</evidence>
<dbReference type="GO" id="GO:0031507">
    <property type="term" value="P:heterochromatin formation"/>
    <property type="evidence" value="ECO:0007669"/>
    <property type="project" value="UniProtKB-ARBA"/>
</dbReference>
<feature type="region of interest" description="Disordered" evidence="7">
    <location>
        <begin position="429"/>
        <end position="457"/>
    </location>
</feature>
<dbReference type="GO" id="GO:0005638">
    <property type="term" value="C:lamin filament"/>
    <property type="evidence" value="ECO:0007669"/>
    <property type="project" value="UniProtKB-ARBA"/>
</dbReference>
<dbReference type="GO" id="GO:0051664">
    <property type="term" value="P:nuclear pore localization"/>
    <property type="evidence" value="ECO:0007669"/>
    <property type="project" value="TreeGrafter"/>
</dbReference>
<dbReference type="InterPro" id="IPR001322">
    <property type="entry name" value="Lamin_tail_dom"/>
</dbReference>
<dbReference type="Gene3D" id="1.20.5.1160">
    <property type="entry name" value="Vasodilator-stimulated phosphoprotein"/>
    <property type="match status" value="1"/>
</dbReference>
<evidence type="ECO:0000256" key="2">
    <source>
        <dbReference type="ARBA" id="ARBA00023054"/>
    </source>
</evidence>
<keyword evidence="3" id="KW-0539">Nucleus</keyword>
<feature type="region of interest" description="Disordered" evidence="7">
    <location>
        <begin position="601"/>
        <end position="621"/>
    </location>
</feature>
<evidence type="ECO:0008006" key="12">
    <source>
        <dbReference type="Google" id="ProtNLM"/>
    </source>
</evidence>
<feature type="coiled-coil region" evidence="6">
    <location>
        <begin position="259"/>
        <end position="390"/>
    </location>
</feature>
<dbReference type="Pfam" id="PF00038">
    <property type="entry name" value="Filament"/>
    <property type="match status" value="1"/>
</dbReference>
<comment type="caution">
    <text evidence="10">The sequence shown here is derived from an EMBL/GenBank/DDBJ whole genome shotgun (WGS) entry which is preliminary data.</text>
</comment>
<gene>
    <name evidence="10" type="ORF">J437_LFUL014746</name>
</gene>
<evidence type="ECO:0000256" key="3">
    <source>
        <dbReference type="ARBA" id="ARBA00023242"/>
    </source>
</evidence>
<evidence type="ECO:0000256" key="4">
    <source>
        <dbReference type="ARBA" id="ARBA00024186"/>
    </source>
</evidence>
<dbReference type="PANTHER" id="PTHR45721:SF11">
    <property type="entry name" value="LAMIN DM0-RELATED"/>
    <property type="match status" value="1"/>
</dbReference>
<dbReference type="GO" id="GO:0030833">
    <property type="term" value="P:regulation of actin filament polymerization"/>
    <property type="evidence" value="ECO:0007669"/>
    <property type="project" value="UniProtKB-ARBA"/>
</dbReference>
<evidence type="ECO:0000259" key="9">
    <source>
        <dbReference type="PROSITE" id="PS51842"/>
    </source>
</evidence>
<dbReference type="InterPro" id="IPR039008">
    <property type="entry name" value="IF_rod_dom"/>
</dbReference>
<protein>
    <recommendedName>
        <fullName evidence="12">Lamin</fullName>
    </recommendedName>
</protein>
<dbReference type="SMART" id="SM01391">
    <property type="entry name" value="Filament"/>
    <property type="match status" value="1"/>
</dbReference>
<evidence type="ECO:0000256" key="7">
    <source>
        <dbReference type="SAM" id="MobiDB-lite"/>
    </source>
</evidence>
<comment type="similarity">
    <text evidence="5">Belongs to the intermediate filament family.</text>
</comment>
<accession>A0A8K0P7C1</accession>
<reference evidence="10" key="2">
    <citation type="submission" date="2017-10" db="EMBL/GenBank/DDBJ databases">
        <title>Ladona fulva Genome sequencing and assembly.</title>
        <authorList>
            <person name="Murali S."/>
            <person name="Richards S."/>
            <person name="Bandaranaike D."/>
            <person name="Bellair M."/>
            <person name="Blankenburg K."/>
            <person name="Chao H."/>
            <person name="Dinh H."/>
            <person name="Doddapaneni H."/>
            <person name="Dugan-Rocha S."/>
            <person name="Elkadiri S."/>
            <person name="Gnanaolivu R."/>
            <person name="Hernandez B."/>
            <person name="Skinner E."/>
            <person name="Javaid M."/>
            <person name="Lee S."/>
            <person name="Li M."/>
            <person name="Ming W."/>
            <person name="Munidasa M."/>
            <person name="Muniz J."/>
            <person name="Nguyen L."/>
            <person name="Hughes D."/>
            <person name="Osuji N."/>
            <person name="Pu L.-L."/>
            <person name="Puazo M."/>
            <person name="Qu C."/>
            <person name="Quiroz J."/>
            <person name="Raj R."/>
            <person name="Weissenberger G."/>
            <person name="Xin Y."/>
            <person name="Zou X."/>
            <person name="Han Y."/>
            <person name="Worley K."/>
            <person name="Muzny D."/>
            <person name="Gibbs R."/>
        </authorList>
    </citation>
    <scope>NUCLEOTIDE SEQUENCE</scope>
    <source>
        <strain evidence="10">Sampled in the wild</strain>
    </source>
</reference>